<keyword evidence="6 8" id="KW-0012">Acyltransferase</keyword>
<dbReference type="FunFam" id="3.30.559.10:FF:000004">
    <property type="entry name" value="Acetyltransferase component of pyruvate dehydrogenase complex"/>
    <property type="match status" value="1"/>
</dbReference>
<comment type="similarity">
    <text evidence="2 8">Belongs to the 2-oxoacid dehydrogenase family.</text>
</comment>
<dbReference type="CDD" id="cd06849">
    <property type="entry name" value="lipoyl_domain"/>
    <property type="match status" value="1"/>
</dbReference>
<dbReference type="Pfam" id="PF00364">
    <property type="entry name" value="Biotin_lipoyl"/>
    <property type="match status" value="1"/>
</dbReference>
<dbReference type="InterPro" id="IPR036625">
    <property type="entry name" value="E3-bd_dom_sf"/>
</dbReference>
<dbReference type="EMBL" id="JACPUR010000017">
    <property type="protein sequence ID" value="MBI3127433.1"/>
    <property type="molecule type" value="Genomic_DNA"/>
</dbReference>
<evidence type="ECO:0000256" key="9">
    <source>
        <dbReference type="SAM" id="MobiDB-lite"/>
    </source>
</evidence>
<dbReference type="InterPro" id="IPR004167">
    <property type="entry name" value="PSBD"/>
</dbReference>
<protein>
    <recommendedName>
        <fullName evidence="8">Dihydrolipoamide acetyltransferase component of pyruvate dehydrogenase complex</fullName>
        <ecNumber evidence="8">2.3.1.-</ecNumber>
    </recommendedName>
</protein>
<dbReference type="SUPFAM" id="SSF47005">
    <property type="entry name" value="Peripheral subunit-binding domain of 2-oxo acid dehydrogenase complex"/>
    <property type="match status" value="1"/>
</dbReference>
<dbReference type="SUPFAM" id="SSF51230">
    <property type="entry name" value="Single hybrid motif"/>
    <property type="match status" value="1"/>
</dbReference>
<evidence type="ECO:0000313" key="13">
    <source>
        <dbReference type="Proteomes" id="UP000782312"/>
    </source>
</evidence>
<dbReference type="InterPro" id="IPR011053">
    <property type="entry name" value="Single_hybrid_motif"/>
</dbReference>
<dbReference type="InterPro" id="IPR050743">
    <property type="entry name" value="2-oxoacid_DH_E2_comp"/>
</dbReference>
<evidence type="ECO:0000256" key="5">
    <source>
        <dbReference type="ARBA" id="ARBA00022823"/>
    </source>
</evidence>
<comment type="catalytic activity">
    <reaction evidence="7">
        <text>N(6)-[(R)-dihydrolipoyl]-L-lysyl-[protein] + acetyl-CoA = N(6)-[(R)-S(8)-acetyldihydrolipoyl]-L-lysyl-[protein] + CoA</text>
        <dbReference type="Rhea" id="RHEA:17017"/>
        <dbReference type="Rhea" id="RHEA-COMP:10475"/>
        <dbReference type="Rhea" id="RHEA-COMP:10478"/>
        <dbReference type="ChEBI" id="CHEBI:57287"/>
        <dbReference type="ChEBI" id="CHEBI:57288"/>
        <dbReference type="ChEBI" id="CHEBI:83100"/>
        <dbReference type="ChEBI" id="CHEBI:83111"/>
        <dbReference type="EC" id="2.3.1.12"/>
    </reaction>
</comment>
<comment type="caution">
    <text evidence="12">The sequence shown here is derived from an EMBL/GenBank/DDBJ whole genome shotgun (WGS) entry which is preliminary data.</text>
</comment>
<dbReference type="PROSITE" id="PS50968">
    <property type="entry name" value="BIOTINYL_LIPOYL"/>
    <property type="match status" value="1"/>
</dbReference>
<sequence>MENQFKLPELGENVKAGKVVSVLVSVGDTIEEEQPVIEVETDKALIEVPSTVKGKVKAIHIKPGDEAGVGQPILTVEAGDGAPEAKKEEAKEEKKEPPRAEKKEAEPPQAGKAEKKPEEAKALPKEKEKEPERKAEAAQEPPPKEAKEPPAAERAIQKPGRKDNGAPARPAVPAMEEERREETPPSARPRIQAGPVPAAPSVRRLAREVGVDLEEVPGTGPGGRISAEDVKRYARQVRPVSAPAGPPAAAVQPPLPDFSKWGPVDIAQMDGIRQATSRNVSRSWSVVPHVTQYDKADVTELEDLRKKYAPKTEAVGGKLTVTAVLLKVAAAALKAFPKFNASIDAASGEIVYKKYVHIGVAVDTERGLLVPVIRDVDKKNILQLSRELASAAQKARDRKLTLDEMQGGCFTITNLGGIGGTKFSPIVNWPEVAILGVARSATEAVWIDGGFKPRLTLPLALSYDHRLIDGADGARFLRWICEALEEPFLLSLEG</sequence>
<evidence type="ECO:0000256" key="6">
    <source>
        <dbReference type="ARBA" id="ARBA00023315"/>
    </source>
</evidence>
<dbReference type="Pfam" id="PF02817">
    <property type="entry name" value="E3_binding"/>
    <property type="match status" value="1"/>
</dbReference>
<evidence type="ECO:0000256" key="8">
    <source>
        <dbReference type="RuleBase" id="RU003423"/>
    </source>
</evidence>
<dbReference type="EC" id="2.3.1.-" evidence="8"/>
<evidence type="ECO:0000313" key="12">
    <source>
        <dbReference type="EMBL" id="MBI3127433.1"/>
    </source>
</evidence>
<evidence type="ECO:0000256" key="7">
    <source>
        <dbReference type="ARBA" id="ARBA00048370"/>
    </source>
</evidence>
<dbReference type="InterPro" id="IPR000089">
    <property type="entry name" value="Biotin_lipoyl"/>
</dbReference>
<accession>A0A932HYK9</accession>
<proteinExistence type="inferred from homology"/>
<dbReference type="AlphaFoldDB" id="A0A932HYK9"/>
<comment type="subunit">
    <text evidence="3">Forms a 24-polypeptide structural core with octahedral symmetry.</text>
</comment>
<evidence type="ECO:0000256" key="4">
    <source>
        <dbReference type="ARBA" id="ARBA00022679"/>
    </source>
</evidence>
<dbReference type="SUPFAM" id="SSF52777">
    <property type="entry name" value="CoA-dependent acyltransferases"/>
    <property type="match status" value="1"/>
</dbReference>
<dbReference type="GO" id="GO:0031405">
    <property type="term" value="F:lipoic acid binding"/>
    <property type="evidence" value="ECO:0007669"/>
    <property type="project" value="TreeGrafter"/>
</dbReference>
<feature type="domain" description="Peripheral subunit-binding (PSBD)" evidence="11">
    <location>
        <begin position="197"/>
        <end position="234"/>
    </location>
</feature>
<dbReference type="PANTHER" id="PTHR43178">
    <property type="entry name" value="DIHYDROLIPOAMIDE ACETYLTRANSFERASE COMPONENT OF PYRUVATE DEHYDROGENASE COMPLEX"/>
    <property type="match status" value="1"/>
</dbReference>
<dbReference type="GO" id="GO:0006086">
    <property type="term" value="P:pyruvate decarboxylation to acetyl-CoA"/>
    <property type="evidence" value="ECO:0007669"/>
    <property type="project" value="TreeGrafter"/>
</dbReference>
<reference evidence="12" key="1">
    <citation type="submission" date="2020-07" db="EMBL/GenBank/DDBJ databases">
        <title>Huge and variable diversity of episymbiotic CPR bacteria and DPANN archaea in groundwater ecosystems.</title>
        <authorList>
            <person name="He C.Y."/>
            <person name="Keren R."/>
            <person name="Whittaker M."/>
            <person name="Farag I.F."/>
            <person name="Doudna J."/>
            <person name="Cate J.H.D."/>
            <person name="Banfield J.F."/>
        </authorList>
    </citation>
    <scope>NUCLEOTIDE SEQUENCE</scope>
    <source>
        <strain evidence="12">NC_groundwater_763_Ag_S-0.2um_68_21</strain>
    </source>
</reference>
<dbReference type="Gene3D" id="3.30.559.10">
    <property type="entry name" value="Chloramphenicol acetyltransferase-like domain"/>
    <property type="match status" value="1"/>
</dbReference>
<evidence type="ECO:0000259" key="10">
    <source>
        <dbReference type="PROSITE" id="PS50968"/>
    </source>
</evidence>
<evidence type="ECO:0000259" key="11">
    <source>
        <dbReference type="PROSITE" id="PS51826"/>
    </source>
</evidence>
<dbReference type="GO" id="GO:0005737">
    <property type="term" value="C:cytoplasm"/>
    <property type="evidence" value="ECO:0007669"/>
    <property type="project" value="TreeGrafter"/>
</dbReference>
<dbReference type="PANTHER" id="PTHR43178:SF2">
    <property type="entry name" value="DIHYDROLIPOYLLYSINE-RESIDUE ACETYLTRANSFERASE COMPONENT OF PYRUVATE DEHYDROGENASE COMPLEX"/>
    <property type="match status" value="1"/>
</dbReference>
<evidence type="ECO:0000256" key="1">
    <source>
        <dbReference type="ARBA" id="ARBA00001938"/>
    </source>
</evidence>
<gene>
    <name evidence="12" type="ORF">HYZ11_07500</name>
</gene>
<comment type="cofactor">
    <cofactor evidence="1 8">
        <name>(R)-lipoate</name>
        <dbReference type="ChEBI" id="CHEBI:83088"/>
    </cofactor>
</comment>
<keyword evidence="5 8" id="KW-0450">Lipoyl</keyword>
<dbReference type="Pfam" id="PF00198">
    <property type="entry name" value="2-oxoacid_dh"/>
    <property type="match status" value="1"/>
</dbReference>
<name>A0A932HYK9_UNCTE</name>
<dbReference type="InterPro" id="IPR023213">
    <property type="entry name" value="CAT-like_dom_sf"/>
</dbReference>
<feature type="region of interest" description="Disordered" evidence="9">
    <location>
        <begin position="65"/>
        <end position="202"/>
    </location>
</feature>
<evidence type="ECO:0000256" key="3">
    <source>
        <dbReference type="ARBA" id="ARBA00011484"/>
    </source>
</evidence>
<dbReference type="Gene3D" id="2.40.50.100">
    <property type="match status" value="1"/>
</dbReference>
<keyword evidence="4 8" id="KW-0808">Transferase</keyword>
<dbReference type="PROSITE" id="PS51826">
    <property type="entry name" value="PSBD"/>
    <property type="match status" value="1"/>
</dbReference>
<dbReference type="InterPro" id="IPR001078">
    <property type="entry name" value="2-oxoacid_DH_actylTfrase"/>
</dbReference>
<organism evidence="12 13">
    <name type="scientific">Tectimicrobiota bacterium</name>
    <dbReference type="NCBI Taxonomy" id="2528274"/>
    <lineage>
        <taxon>Bacteria</taxon>
        <taxon>Pseudomonadati</taxon>
        <taxon>Nitrospinota/Tectimicrobiota group</taxon>
        <taxon>Candidatus Tectimicrobiota</taxon>
    </lineage>
</organism>
<feature type="compositionally biased region" description="Basic and acidic residues" evidence="9">
    <location>
        <begin position="83"/>
        <end position="151"/>
    </location>
</feature>
<dbReference type="GO" id="GO:0004742">
    <property type="term" value="F:dihydrolipoyllysine-residue acetyltransferase activity"/>
    <property type="evidence" value="ECO:0007669"/>
    <property type="project" value="UniProtKB-EC"/>
</dbReference>
<feature type="domain" description="Lipoyl-binding" evidence="10">
    <location>
        <begin position="2"/>
        <end position="77"/>
    </location>
</feature>
<evidence type="ECO:0000256" key="2">
    <source>
        <dbReference type="ARBA" id="ARBA00007317"/>
    </source>
</evidence>
<dbReference type="Gene3D" id="4.10.320.10">
    <property type="entry name" value="E3-binding domain"/>
    <property type="match status" value="1"/>
</dbReference>
<dbReference type="Proteomes" id="UP000782312">
    <property type="component" value="Unassembled WGS sequence"/>
</dbReference>